<evidence type="ECO:0000256" key="1">
    <source>
        <dbReference type="SAM" id="MobiDB-lite"/>
    </source>
</evidence>
<dbReference type="RefSeq" id="WP_286346552.1">
    <property type="nucleotide sequence ID" value="NZ_AP027732.1"/>
</dbReference>
<keyword evidence="2" id="KW-0812">Transmembrane</keyword>
<dbReference type="InterPro" id="IPR014721">
    <property type="entry name" value="Ribsml_uS5_D2-typ_fold_subgr"/>
</dbReference>
<dbReference type="SUPFAM" id="SSF54211">
    <property type="entry name" value="Ribosomal protein S5 domain 2-like"/>
    <property type="match status" value="1"/>
</dbReference>
<dbReference type="Gene3D" id="3.30.230.10">
    <property type="match status" value="1"/>
</dbReference>
<protein>
    <recommendedName>
        <fullName evidence="3">PDZ domain-containing protein</fullName>
    </recommendedName>
</protein>
<feature type="region of interest" description="Disordered" evidence="1">
    <location>
        <begin position="308"/>
        <end position="387"/>
    </location>
</feature>
<dbReference type="SMART" id="SM00228">
    <property type="entry name" value="PDZ"/>
    <property type="match status" value="1"/>
</dbReference>
<evidence type="ECO:0000313" key="5">
    <source>
        <dbReference type="Proteomes" id="UP001321486"/>
    </source>
</evidence>
<dbReference type="Gene3D" id="2.30.42.10">
    <property type="match status" value="1"/>
</dbReference>
<feature type="compositionally biased region" description="Basic residues" evidence="1">
    <location>
        <begin position="314"/>
        <end position="331"/>
    </location>
</feature>
<dbReference type="InterPro" id="IPR020568">
    <property type="entry name" value="Ribosomal_Su5_D2-typ_SF"/>
</dbReference>
<dbReference type="PROSITE" id="PS50106">
    <property type="entry name" value="PDZ"/>
    <property type="match status" value="1"/>
</dbReference>
<keyword evidence="2" id="KW-0472">Membrane</keyword>
<feature type="compositionally biased region" description="Low complexity" evidence="1">
    <location>
        <begin position="332"/>
        <end position="364"/>
    </location>
</feature>
<organism evidence="4 5">
    <name type="scientific">Frondihabitans sucicola</name>
    <dbReference type="NCBI Taxonomy" id="1268041"/>
    <lineage>
        <taxon>Bacteria</taxon>
        <taxon>Bacillati</taxon>
        <taxon>Actinomycetota</taxon>
        <taxon>Actinomycetes</taxon>
        <taxon>Micrococcales</taxon>
        <taxon>Microbacteriaceae</taxon>
        <taxon>Frondihabitans</taxon>
    </lineage>
</organism>
<evidence type="ECO:0000259" key="3">
    <source>
        <dbReference type="PROSITE" id="PS50106"/>
    </source>
</evidence>
<evidence type="ECO:0000313" key="4">
    <source>
        <dbReference type="EMBL" id="BDZ49859.1"/>
    </source>
</evidence>
<sequence>MALFTAPDVTTSAPRRRRGLVGLIFLAAALILGIALSVLPAPYLIEQPGPVFNTLGSNEFDGKQTPLITIDGHSTYPTSGTLDLLTVSVVGNQTQRPNWAEIVGAWFDPSKAVIPVEEIYPTGVSNKQVDQQNTIDMEQSQKSAVTAALAHEGYDVGTAITVSAVEKGSPADGVLAKGDVITAIDGTKLSENSDVDTLRALVAKTGGKPARITYTRAGDSAAAGGQSRSVSITPEKTQGTYLLGIGASVSYDFPFKVSLKLADVGGPSAGQMFALGTIDKITPGPLNGGKKVAGTGTITANGTIGAIGGSGRRCTARARRARPSSWRRRATATRSRATSRPGCPSTRSARSTSRSECSTRSPPRATRPSCPPAPRPDVRRLLGFSTG</sequence>
<proteinExistence type="predicted"/>
<feature type="transmembrane region" description="Helical" evidence="2">
    <location>
        <begin position="20"/>
        <end position="45"/>
    </location>
</feature>
<name>A0ABN6XXU6_9MICO</name>
<dbReference type="InterPro" id="IPR001478">
    <property type="entry name" value="PDZ"/>
</dbReference>
<dbReference type="EMBL" id="AP027732">
    <property type="protein sequence ID" value="BDZ49859.1"/>
    <property type="molecule type" value="Genomic_DNA"/>
</dbReference>
<gene>
    <name evidence="4" type="ORF">GCM10025867_21000</name>
</gene>
<dbReference type="InterPro" id="IPR046255">
    <property type="entry name" value="DUF6288"/>
</dbReference>
<feature type="domain" description="PDZ" evidence="3">
    <location>
        <begin position="134"/>
        <end position="199"/>
    </location>
</feature>
<dbReference type="InterPro" id="IPR036034">
    <property type="entry name" value="PDZ_sf"/>
</dbReference>
<keyword evidence="2" id="KW-1133">Transmembrane helix</keyword>
<dbReference type="SUPFAM" id="SSF50156">
    <property type="entry name" value="PDZ domain-like"/>
    <property type="match status" value="1"/>
</dbReference>
<dbReference type="Proteomes" id="UP001321486">
    <property type="component" value="Chromosome"/>
</dbReference>
<evidence type="ECO:0000256" key="2">
    <source>
        <dbReference type="SAM" id="Phobius"/>
    </source>
</evidence>
<keyword evidence="5" id="KW-1185">Reference proteome</keyword>
<reference evidence="5" key="1">
    <citation type="journal article" date="2019" name="Int. J. Syst. Evol. Microbiol.">
        <title>The Global Catalogue of Microorganisms (GCM) 10K type strain sequencing project: providing services to taxonomists for standard genome sequencing and annotation.</title>
        <authorList>
            <consortium name="The Broad Institute Genomics Platform"/>
            <consortium name="The Broad Institute Genome Sequencing Center for Infectious Disease"/>
            <person name="Wu L."/>
            <person name="Ma J."/>
        </authorList>
    </citation>
    <scope>NUCLEOTIDE SEQUENCE [LARGE SCALE GENOMIC DNA]</scope>
    <source>
        <strain evidence="5">NBRC 108728</strain>
    </source>
</reference>
<accession>A0ABN6XXU6</accession>
<dbReference type="Pfam" id="PF19805">
    <property type="entry name" value="DUF6288"/>
    <property type="match status" value="1"/>
</dbReference>